<evidence type="ECO:0000313" key="2">
    <source>
        <dbReference type="EMBL" id="MDK2123491.1"/>
    </source>
</evidence>
<dbReference type="EMBL" id="JARRAF010000005">
    <property type="protein sequence ID" value="MDK2123491.1"/>
    <property type="molecule type" value="Genomic_DNA"/>
</dbReference>
<dbReference type="InterPro" id="IPR011716">
    <property type="entry name" value="TPR-3"/>
</dbReference>
<evidence type="ECO:0000313" key="3">
    <source>
        <dbReference type="Proteomes" id="UP001172778"/>
    </source>
</evidence>
<sequence length="157" mass="17793">MSTETVTPTNSIDAVFEEFAKEAAQLPGARRFHDEDLEMVYMIGYNLYMQTKYTEALRYFALLTTYRPLETRYLMGLGATQQMLKNYEGAIQAYALATMVKPEESEPTLHVAECLVGMGQFGEARETLRMLIHVCNLSGKVELRGRAEGLLTLIEKH</sequence>
<gene>
    <name evidence="2" type="ORF">PZA18_05450</name>
</gene>
<comment type="caution">
    <text evidence="2">The sequence shown here is derived from an EMBL/GenBank/DDBJ whole genome shotgun (WGS) entry which is preliminary data.</text>
</comment>
<dbReference type="InterPro" id="IPR005415">
    <property type="entry name" value="T3SS_Ca_resp_chp_LcrH/SycD"/>
</dbReference>
<dbReference type="PRINTS" id="PR01595">
    <property type="entry name" value="SYCDCHAPRONE"/>
</dbReference>
<keyword evidence="3" id="KW-1185">Reference proteome</keyword>
<dbReference type="InterPro" id="IPR011990">
    <property type="entry name" value="TPR-like_helical_dom_sf"/>
</dbReference>
<dbReference type="Gene3D" id="1.25.40.10">
    <property type="entry name" value="Tetratricopeptide repeat domain"/>
    <property type="match status" value="1"/>
</dbReference>
<dbReference type="RefSeq" id="WP_284099791.1">
    <property type="nucleotide sequence ID" value="NZ_JARRAF010000005.1"/>
</dbReference>
<reference evidence="2" key="1">
    <citation type="submission" date="2023-03" db="EMBL/GenBank/DDBJ databases">
        <title>Chitinimonas shenzhenensis gen. nov., sp. nov., a novel member of family Burkholderiaceae isolated from activated sludge collected in Shen Zhen, China.</title>
        <authorList>
            <person name="Wang X."/>
        </authorList>
    </citation>
    <scope>NUCLEOTIDE SEQUENCE</scope>
    <source>
        <strain evidence="2">DQS-5</strain>
    </source>
</reference>
<accession>A0ABT7DTY1</accession>
<dbReference type="SUPFAM" id="SSF48452">
    <property type="entry name" value="TPR-like"/>
    <property type="match status" value="1"/>
</dbReference>
<protein>
    <submittedName>
        <fullName evidence="2">SycD/LcrH family type III secretion system chaperone</fullName>
    </submittedName>
</protein>
<dbReference type="Proteomes" id="UP001172778">
    <property type="component" value="Unassembled WGS sequence"/>
</dbReference>
<dbReference type="Pfam" id="PF07720">
    <property type="entry name" value="TPR_3"/>
    <property type="match status" value="2"/>
</dbReference>
<name>A0ABT7DTY1_9NEIS</name>
<comment type="similarity">
    <text evidence="1">Belongs to the LcrH/SycD chaperone family.</text>
</comment>
<organism evidence="2 3">
    <name type="scientific">Parachitinimonas caeni</name>
    <dbReference type="NCBI Taxonomy" id="3031301"/>
    <lineage>
        <taxon>Bacteria</taxon>
        <taxon>Pseudomonadati</taxon>
        <taxon>Pseudomonadota</taxon>
        <taxon>Betaproteobacteria</taxon>
        <taxon>Neisseriales</taxon>
        <taxon>Chitinibacteraceae</taxon>
        <taxon>Parachitinimonas</taxon>
    </lineage>
</organism>
<dbReference type="NCBIfam" id="TIGR02552">
    <property type="entry name" value="LcrH_SycD"/>
    <property type="match status" value="1"/>
</dbReference>
<proteinExistence type="inferred from homology"/>
<evidence type="ECO:0000256" key="1">
    <source>
        <dbReference type="ARBA" id="ARBA00010244"/>
    </source>
</evidence>